<keyword evidence="4 6" id="KW-1133">Transmembrane helix</keyword>
<comment type="subcellular location">
    <subcellularLocation>
        <location evidence="1">Cell membrane</location>
        <topology evidence="1">Multi-pass membrane protein</topology>
    </subcellularLocation>
</comment>
<reference evidence="9" key="1">
    <citation type="journal article" date="2019" name="Int. J. Syst. Evol. Microbiol.">
        <title>The Global Catalogue of Microorganisms (GCM) 10K type strain sequencing project: providing services to taxonomists for standard genome sequencing and annotation.</title>
        <authorList>
            <consortium name="The Broad Institute Genomics Platform"/>
            <consortium name="The Broad Institute Genome Sequencing Center for Infectious Disease"/>
            <person name="Wu L."/>
            <person name="Ma J."/>
        </authorList>
    </citation>
    <scope>NUCLEOTIDE SEQUENCE [LARGE SCALE GENOMIC DNA]</scope>
    <source>
        <strain evidence="9">IBRC-M 10703</strain>
    </source>
</reference>
<evidence type="ECO:0000313" key="8">
    <source>
        <dbReference type="EMBL" id="MFC4024538.1"/>
    </source>
</evidence>
<feature type="transmembrane region" description="Helical" evidence="6">
    <location>
        <begin position="183"/>
        <end position="207"/>
    </location>
</feature>
<evidence type="ECO:0000256" key="2">
    <source>
        <dbReference type="ARBA" id="ARBA00022475"/>
    </source>
</evidence>
<sequence>MNKFWIILSHTYLTKVKTKSFVISTAIMLLVLIGLANFQSVIELFSDDSTEEVAIIDESGTYLEPLQESFAAADVDLELVPFEGTVDEAQTAVQNEEYKALVVLTMNENQIPEATYYANNIADSGTKTALEQHLQQLKIVIATQQSGIDQSTITDIYAPIPFETVALDESAKTSEELSQARGIVYIMLFVLYMAVIIYGQMIATDVATEKSSRVMEILISSASPVTHMFAKIIGVAFVGLTQVGLFVAVGYGLILAKQDEFNGEFFSSFGFQDTSPTIFIYAIVFFILGYLLYATLAAMLGSLVSRIEDVNQLLGPMIMLIMVAFFIAMFGLSMPDSTFIQVTSFIPFFTPMIMFLRVGMLDIPIWEVALSIGILIGTIALLAYVGAKVYSGGVLMYGRSGSLKDFKKAIALSKKEK</sequence>
<dbReference type="Pfam" id="PF12698">
    <property type="entry name" value="ABC2_membrane_3"/>
    <property type="match status" value="1"/>
</dbReference>
<organism evidence="8 9">
    <name type="scientific">Oceanobacillus longus</name>
    <dbReference type="NCBI Taxonomy" id="930120"/>
    <lineage>
        <taxon>Bacteria</taxon>
        <taxon>Bacillati</taxon>
        <taxon>Bacillota</taxon>
        <taxon>Bacilli</taxon>
        <taxon>Bacillales</taxon>
        <taxon>Bacillaceae</taxon>
        <taxon>Oceanobacillus</taxon>
    </lineage>
</organism>
<dbReference type="EMBL" id="JBHSAO010000008">
    <property type="protein sequence ID" value="MFC4024538.1"/>
    <property type="molecule type" value="Genomic_DNA"/>
</dbReference>
<evidence type="ECO:0000259" key="7">
    <source>
        <dbReference type="Pfam" id="PF12698"/>
    </source>
</evidence>
<proteinExistence type="predicted"/>
<feature type="transmembrane region" description="Helical" evidence="6">
    <location>
        <begin position="338"/>
        <end position="356"/>
    </location>
</feature>
<feature type="transmembrane region" description="Helical" evidence="6">
    <location>
        <begin position="228"/>
        <end position="254"/>
    </location>
</feature>
<dbReference type="PANTHER" id="PTHR30294">
    <property type="entry name" value="MEMBRANE COMPONENT OF ABC TRANSPORTER YHHJ-RELATED"/>
    <property type="match status" value="1"/>
</dbReference>
<evidence type="ECO:0000256" key="6">
    <source>
        <dbReference type="SAM" id="Phobius"/>
    </source>
</evidence>
<keyword evidence="5 6" id="KW-0472">Membrane</keyword>
<accession>A0ABV8H0I3</accession>
<dbReference type="Proteomes" id="UP001595772">
    <property type="component" value="Unassembled WGS sequence"/>
</dbReference>
<dbReference type="InterPro" id="IPR051449">
    <property type="entry name" value="ABC-2_transporter_component"/>
</dbReference>
<dbReference type="InterPro" id="IPR013525">
    <property type="entry name" value="ABC2_TM"/>
</dbReference>
<evidence type="ECO:0000256" key="4">
    <source>
        <dbReference type="ARBA" id="ARBA00022989"/>
    </source>
</evidence>
<protein>
    <submittedName>
        <fullName evidence="8">ABC transporter permease</fullName>
    </submittedName>
</protein>
<name>A0ABV8H0I3_9BACI</name>
<evidence type="ECO:0000313" key="9">
    <source>
        <dbReference type="Proteomes" id="UP001595772"/>
    </source>
</evidence>
<feature type="domain" description="ABC-2 type transporter transmembrane" evidence="7">
    <location>
        <begin position="19"/>
        <end position="384"/>
    </location>
</feature>
<keyword evidence="2" id="KW-1003">Cell membrane</keyword>
<dbReference type="Gene3D" id="3.40.190.10">
    <property type="entry name" value="Periplasmic binding protein-like II"/>
    <property type="match status" value="1"/>
</dbReference>
<evidence type="ECO:0000256" key="5">
    <source>
        <dbReference type="ARBA" id="ARBA00023136"/>
    </source>
</evidence>
<feature type="transmembrane region" description="Helical" evidence="6">
    <location>
        <begin position="313"/>
        <end position="332"/>
    </location>
</feature>
<dbReference type="RefSeq" id="WP_379497028.1">
    <property type="nucleotide sequence ID" value="NZ_JBHSAO010000008.1"/>
</dbReference>
<feature type="transmembrane region" description="Helical" evidence="6">
    <location>
        <begin position="278"/>
        <end position="301"/>
    </location>
</feature>
<dbReference type="PANTHER" id="PTHR30294:SF29">
    <property type="entry name" value="MULTIDRUG ABC TRANSPORTER PERMEASE YBHS-RELATED"/>
    <property type="match status" value="1"/>
</dbReference>
<evidence type="ECO:0000256" key="3">
    <source>
        <dbReference type="ARBA" id="ARBA00022692"/>
    </source>
</evidence>
<keyword evidence="3 6" id="KW-0812">Transmembrane</keyword>
<comment type="caution">
    <text evidence="8">The sequence shown here is derived from an EMBL/GenBank/DDBJ whole genome shotgun (WGS) entry which is preliminary data.</text>
</comment>
<feature type="transmembrane region" description="Helical" evidence="6">
    <location>
        <begin position="21"/>
        <end position="42"/>
    </location>
</feature>
<feature type="transmembrane region" description="Helical" evidence="6">
    <location>
        <begin position="368"/>
        <end position="387"/>
    </location>
</feature>
<gene>
    <name evidence="8" type="ORF">ACFOUV_12095</name>
</gene>
<evidence type="ECO:0000256" key="1">
    <source>
        <dbReference type="ARBA" id="ARBA00004651"/>
    </source>
</evidence>
<keyword evidence="9" id="KW-1185">Reference proteome</keyword>